<accession>A0A4Q8K8J7</accession>
<reference evidence="2" key="1">
    <citation type="submission" date="2017-05" db="EMBL/GenBank/DDBJ databases">
        <authorList>
            <person name="QRISCLOUD D."/>
        </authorList>
    </citation>
    <scope>NUCLEOTIDE SEQUENCE</scope>
</reference>
<feature type="chain" id="PRO_5020245160" evidence="1">
    <location>
        <begin position="20"/>
        <end position="136"/>
    </location>
</feature>
<feature type="signal peptide" evidence="1">
    <location>
        <begin position="1"/>
        <end position="19"/>
    </location>
</feature>
<proteinExistence type="predicted"/>
<sequence length="136" mass="14628">MKLLYFFVVITVLVAVAVALPAKTAEEIAAEENQLVEDLVQYTGTRLTQKRATSCSKKLGESCAYHCECCGPTVSCSTVYVGGKETNFCSDKTSNNAALNTIGKGMNAISNGFSAFQCVGLTTKNKKLIPRYLPKT</sequence>
<reference evidence="2" key="2">
    <citation type="submission" date="2019-05" db="EMBL/GenBank/DDBJ databases">
        <title>Unravelling the molecular evolution of spider venoms.</title>
        <authorList>
            <person name="Pineda S."/>
        </authorList>
    </citation>
    <scope>NUCLEOTIDE SEQUENCE</scope>
</reference>
<organism evidence="2">
    <name type="scientific">Hadronyche cerberea</name>
    <name type="common">Southern tree funnel-web spider</name>
    <dbReference type="NCBI Taxonomy" id="1107879"/>
    <lineage>
        <taxon>Eukaryota</taxon>
        <taxon>Metazoa</taxon>
        <taxon>Ecdysozoa</taxon>
        <taxon>Arthropoda</taxon>
        <taxon>Chelicerata</taxon>
        <taxon>Arachnida</taxon>
        <taxon>Araneae</taxon>
        <taxon>Mygalomorphae</taxon>
        <taxon>Avicularoidea</taxon>
        <taxon>Hexathelidae</taxon>
        <taxon>Hadronyche</taxon>
    </lineage>
</organism>
<evidence type="ECO:0000256" key="1">
    <source>
        <dbReference type="SAM" id="SignalP"/>
    </source>
</evidence>
<keyword evidence="1" id="KW-0732">Signal</keyword>
<evidence type="ECO:0000313" key="2">
    <source>
        <dbReference type="EMBL" id="SNX35820.1"/>
    </source>
</evidence>
<dbReference type="EMBL" id="HAHJ01000342">
    <property type="protein sequence ID" value="SNX35820.1"/>
    <property type="molecule type" value="Transcribed_RNA"/>
</dbReference>
<dbReference type="AlphaFoldDB" id="A0A4Q8K8J7"/>
<protein>
    <submittedName>
        <fullName evidence="2">U17-Hexatoxin-Hc1u_1</fullName>
    </submittedName>
</protein>
<name>A0A4Q8K8J7_HADCE</name>